<proteinExistence type="predicted"/>
<dbReference type="AlphaFoldDB" id="X0ZF95"/>
<dbReference type="InterPro" id="IPR005531">
    <property type="entry name" value="Asp23"/>
</dbReference>
<dbReference type="PANTHER" id="PTHR34297:SF1">
    <property type="entry name" value="ASP23_GLS24 FAMILY ENVELOPE STRESS RESPONSE PROTEIN"/>
    <property type="match status" value="1"/>
</dbReference>
<gene>
    <name evidence="1" type="ORF">S01H4_19497</name>
</gene>
<organism evidence="1">
    <name type="scientific">marine sediment metagenome</name>
    <dbReference type="NCBI Taxonomy" id="412755"/>
    <lineage>
        <taxon>unclassified sequences</taxon>
        <taxon>metagenomes</taxon>
        <taxon>ecological metagenomes</taxon>
    </lineage>
</organism>
<reference evidence="1" key="1">
    <citation type="journal article" date="2014" name="Front. Microbiol.">
        <title>High frequency of phylogenetically diverse reductive dehalogenase-homologous genes in deep subseafloor sedimentary metagenomes.</title>
        <authorList>
            <person name="Kawai M."/>
            <person name="Futagami T."/>
            <person name="Toyoda A."/>
            <person name="Takaki Y."/>
            <person name="Nishi S."/>
            <person name="Hori S."/>
            <person name="Arai W."/>
            <person name="Tsubouchi T."/>
            <person name="Morono Y."/>
            <person name="Uchiyama I."/>
            <person name="Ito T."/>
            <person name="Fujiyama A."/>
            <person name="Inagaki F."/>
            <person name="Takami H."/>
        </authorList>
    </citation>
    <scope>NUCLEOTIDE SEQUENCE</scope>
    <source>
        <strain evidence="1">Expedition CK06-06</strain>
    </source>
</reference>
<accession>X0ZF95</accession>
<dbReference type="PANTHER" id="PTHR34297">
    <property type="entry name" value="HYPOTHETICAL CYTOSOLIC PROTEIN-RELATED"/>
    <property type="match status" value="1"/>
</dbReference>
<comment type="caution">
    <text evidence="1">The sequence shown here is derived from an EMBL/GenBank/DDBJ whole genome shotgun (WGS) entry which is preliminary data.</text>
</comment>
<dbReference type="Pfam" id="PF03780">
    <property type="entry name" value="Asp23"/>
    <property type="match status" value="1"/>
</dbReference>
<evidence type="ECO:0000313" key="1">
    <source>
        <dbReference type="EMBL" id="GAG56877.1"/>
    </source>
</evidence>
<name>X0ZF95_9ZZZZ</name>
<sequence>MANKNKEESKDNSVNWQRDKYAVKDIKNAEAEDVTRISDETLMAYATQALSEVEGIVLGHTGLGGFLGKKGPGKAIKIESSDREVVVDVTLELEYGVRIPDVAGLIQSKIRQSIEEYTGKFVRSVNVNIEGVRLPIAEKSPLKDEAVAEKENKTEEEEKE</sequence>
<evidence type="ECO:0008006" key="2">
    <source>
        <dbReference type="Google" id="ProtNLM"/>
    </source>
</evidence>
<dbReference type="EMBL" id="BART01008702">
    <property type="protein sequence ID" value="GAG56877.1"/>
    <property type="molecule type" value="Genomic_DNA"/>
</dbReference>
<protein>
    <recommendedName>
        <fullName evidence="2">Asp23/Gls24 family envelope stress response protein</fullName>
    </recommendedName>
</protein>